<dbReference type="InterPro" id="IPR002401">
    <property type="entry name" value="Cyt_P450_E_grp-I"/>
</dbReference>
<accession>A0A8H6FBI9</accession>
<protein>
    <recommendedName>
        <fullName evidence="5">Cytochrome P450</fullName>
    </recommendedName>
</protein>
<comment type="similarity">
    <text evidence="1">Belongs to the cytochrome P450 family.</text>
</comment>
<evidence type="ECO:0000256" key="1">
    <source>
        <dbReference type="ARBA" id="ARBA00010617"/>
    </source>
</evidence>
<dbReference type="GeneID" id="59329837"/>
<name>A0A8H6FBI9_9LECA</name>
<keyword evidence="4" id="KW-1185">Reference proteome</keyword>
<dbReference type="Proteomes" id="UP000593566">
    <property type="component" value="Unassembled WGS sequence"/>
</dbReference>
<dbReference type="Gene3D" id="1.10.630.10">
    <property type="entry name" value="Cytochrome P450"/>
    <property type="match status" value="1"/>
</dbReference>
<organism evidence="3 4">
    <name type="scientific">Letharia lupina</name>
    <dbReference type="NCBI Taxonomy" id="560253"/>
    <lineage>
        <taxon>Eukaryota</taxon>
        <taxon>Fungi</taxon>
        <taxon>Dikarya</taxon>
        <taxon>Ascomycota</taxon>
        <taxon>Pezizomycotina</taxon>
        <taxon>Lecanoromycetes</taxon>
        <taxon>OSLEUM clade</taxon>
        <taxon>Lecanoromycetidae</taxon>
        <taxon>Lecanorales</taxon>
        <taxon>Lecanorineae</taxon>
        <taxon>Parmeliaceae</taxon>
        <taxon>Letharia</taxon>
    </lineage>
</organism>
<dbReference type="RefSeq" id="XP_037151770.1">
    <property type="nucleotide sequence ID" value="XM_037292351.1"/>
</dbReference>
<comment type="cofactor">
    <cofactor evidence="2">
        <name>heme</name>
        <dbReference type="ChEBI" id="CHEBI:30413"/>
    </cofactor>
</comment>
<dbReference type="GO" id="GO:0016705">
    <property type="term" value="F:oxidoreductase activity, acting on paired donors, with incorporation or reduction of molecular oxygen"/>
    <property type="evidence" value="ECO:0007669"/>
    <property type="project" value="InterPro"/>
</dbReference>
<dbReference type="SUPFAM" id="SSF48264">
    <property type="entry name" value="Cytochrome P450"/>
    <property type="match status" value="1"/>
</dbReference>
<dbReference type="InterPro" id="IPR036396">
    <property type="entry name" value="Cyt_P450_sf"/>
</dbReference>
<dbReference type="CDD" id="cd11070">
    <property type="entry name" value="CYP56-like"/>
    <property type="match status" value="1"/>
</dbReference>
<evidence type="ECO:0008006" key="5">
    <source>
        <dbReference type="Google" id="ProtNLM"/>
    </source>
</evidence>
<dbReference type="PANTHER" id="PTHR24305">
    <property type="entry name" value="CYTOCHROME P450"/>
    <property type="match status" value="1"/>
</dbReference>
<evidence type="ECO:0000256" key="2">
    <source>
        <dbReference type="PIRSR" id="PIRSR602401-1"/>
    </source>
</evidence>
<dbReference type="GO" id="GO:0005506">
    <property type="term" value="F:iron ion binding"/>
    <property type="evidence" value="ECO:0007669"/>
    <property type="project" value="InterPro"/>
</dbReference>
<keyword evidence="2" id="KW-0408">Iron</keyword>
<comment type="caution">
    <text evidence="3">The sequence shown here is derived from an EMBL/GenBank/DDBJ whole genome shotgun (WGS) entry which is preliminary data.</text>
</comment>
<sequence length="572" mass="64274">MNLTFVLASVILAFLSWTFFSVISTYNTARKIALPVIISPVSPLNPLWILTYRTFPFVLLLKHLPFGLGKWARCTYMGWTFHDKHALHDELGPVFIVVTPSGNEVSVADPQATHTILSRRKEFIKPAVMYEQLNVFGRNLNTVEGEDWQRQRRLTAPNFNERTSSLVWKEALRQAHDMAQFWAEQGAEGTRETVADTATLALHVLTCVGFGLSYSFHHGVRDLSDGHSMTYRDALSLCLRNIITFAIFPKKVLTLSFLPKRLRSLGVATQEFQKYMEEMLTHERNMAAKREHGTGNLMGSLVRASEEAQKSSDINDSTRLGLTDEEIFGNIFAFNLAGHETTANTMATSLVLLAANPECQAWLIEEVHHVLGNSGGSGGWKYEESFPNLKRCLAVMYETLRLYGSIVFIPKSTGFHSQSLALGDKTYILPSSTAININVQALHTDPQTWGSDALDWRPSRWLRASSSTFSSHGNHTLPMAEETFIEPEAGTFIPWADGPRECVGRKFSQVEFVAVLASLFRQYRVRPVVKNGEGEADAKRALVRMVDDSAISAITLQMLEPRSRSLRWERQN</sequence>
<keyword evidence="2" id="KW-0479">Metal-binding</keyword>
<evidence type="ECO:0000313" key="4">
    <source>
        <dbReference type="Proteomes" id="UP000593566"/>
    </source>
</evidence>
<dbReference type="GO" id="GO:0020037">
    <property type="term" value="F:heme binding"/>
    <property type="evidence" value="ECO:0007669"/>
    <property type="project" value="InterPro"/>
</dbReference>
<dbReference type="InterPro" id="IPR050121">
    <property type="entry name" value="Cytochrome_P450_monoxygenase"/>
</dbReference>
<dbReference type="AlphaFoldDB" id="A0A8H6FBI9"/>
<dbReference type="InterPro" id="IPR001128">
    <property type="entry name" value="Cyt_P450"/>
</dbReference>
<dbReference type="Pfam" id="PF00067">
    <property type="entry name" value="p450"/>
    <property type="match status" value="1"/>
</dbReference>
<proteinExistence type="inferred from homology"/>
<dbReference type="PANTHER" id="PTHR24305:SF166">
    <property type="entry name" value="CYTOCHROME P450 12A4, MITOCHONDRIAL-RELATED"/>
    <property type="match status" value="1"/>
</dbReference>
<reference evidence="3 4" key="1">
    <citation type="journal article" date="2020" name="Genomics">
        <title>Complete, high-quality genomes from long-read metagenomic sequencing of two wolf lichen thalli reveals enigmatic genome architecture.</title>
        <authorList>
            <person name="McKenzie S.K."/>
            <person name="Walston R.F."/>
            <person name="Allen J.L."/>
        </authorList>
    </citation>
    <scope>NUCLEOTIDE SEQUENCE [LARGE SCALE GENOMIC DNA]</scope>
    <source>
        <strain evidence="3">WasteWater1</strain>
    </source>
</reference>
<dbReference type="EMBL" id="JACCJB010000012">
    <property type="protein sequence ID" value="KAF6222335.1"/>
    <property type="molecule type" value="Genomic_DNA"/>
</dbReference>
<dbReference type="GO" id="GO:0004497">
    <property type="term" value="F:monooxygenase activity"/>
    <property type="evidence" value="ECO:0007669"/>
    <property type="project" value="InterPro"/>
</dbReference>
<keyword evidence="2" id="KW-0349">Heme</keyword>
<gene>
    <name evidence="3" type="ORF">HO133_001421</name>
</gene>
<evidence type="ECO:0000313" key="3">
    <source>
        <dbReference type="EMBL" id="KAF6222335.1"/>
    </source>
</evidence>
<dbReference type="PRINTS" id="PR00463">
    <property type="entry name" value="EP450I"/>
</dbReference>
<dbReference type="PRINTS" id="PR00385">
    <property type="entry name" value="P450"/>
</dbReference>
<feature type="binding site" description="axial binding residue" evidence="2">
    <location>
        <position position="502"/>
    </location>
    <ligand>
        <name>heme</name>
        <dbReference type="ChEBI" id="CHEBI:30413"/>
    </ligand>
    <ligandPart>
        <name>Fe</name>
        <dbReference type="ChEBI" id="CHEBI:18248"/>
    </ligandPart>
</feature>